<dbReference type="RefSeq" id="XP_008867039.1">
    <property type="nucleotide sequence ID" value="XM_008868817.1"/>
</dbReference>
<dbReference type="eggNOG" id="ENOG502S76B">
    <property type="taxonomic scope" value="Eukaryota"/>
</dbReference>
<organism evidence="2">
    <name type="scientific">Aphanomyces invadans</name>
    <dbReference type="NCBI Taxonomy" id="157072"/>
    <lineage>
        <taxon>Eukaryota</taxon>
        <taxon>Sar</taxon>
        <taxon>Stramenopiles</taxon>
        <taxon>Oomycota</taxon>
        <taxon>Saprolegniomycetes</taxon>
        <taxon>Saprolegniales</taxon>
        <taxon>Verrucalvaceae</taxon>
        <taxon>Aphanomyces</taxon>
    </lineage>
</organism>
<dbReference type="GeneID" id="20081502"/>
<name>A0A024UEM8_9STRA</name>
<dbReference type="PANTHER" id="PTHR11786">
    <property type="entry name" value="N-HYDROXYARYLAMINE O-ACETYLTRANSFERASE"/>
    <property type="match status" value="1"/>
</dbReference>
<reference evidence="2" key="1">
    <citation type="submission" date="2013-12" db="EMBL/GenBank/DDBJ databases">
        <title>The Genome Sequence of Aphanomyces invadans NJM9701.</title>
        <authorList>
            <consortium name="The Broad Institute Genomics Platform"/>
            <person name="Russ C."/>
            <person name="Tyler B."/>
            <person name="van West P."/>
            <person name="Dieguez-Uribeondo J."/>
            <person name="Young S.K."/>
            <person name="Zeng Q."/>
            <person name="Gargeya S."/>
            <person name="Fitzgerald M."/>
            <person name="Abouelleil A."/>
            <person name="Alvarado L."/>
            <person name="Chapman S.B."/>
            <person name="Gainer-Dewar J."/>
            <person name="Goldberg J."/>
            <person name="Griggs A."/>
            <person name="Gujja S."/>
            <person name="Hansen M."/>
            <person name="Howarth C."/>
            <person name="Imamovic A."/>
            <person name="Ireland A."/>
            <person name="Larimer J."/>
            <person name="McCowan C."/>
            <person name="Murphy C."/>
            <person name="Pearson M."/>
            <person name="Poon T.W."/>
            <person name="Priest M."/>
            <person name="Roberts A."/>
            <person name="Saif S."/>
            <person name="Shea T."/>
            <person name="Sykes S."/>
            <person name="Wortman J."/>
            <person name="Nusbaum C."/>
            <person name="Birren B."/>
        </authorList>
    </citation>
    <scope>NUCLEOTIDE SEQUENCE [LARGE SCALE GENOMIC DNA]</scope>
    <source>
        <strain evidence="2">NJM9701</strain>
    </source>
</reference>
<dbReference type="InterPro" id="IPR038765">
    <property type="entry name" value="Papain-like_cys_pep_sf"/>
</dbReference>
<gene>
    <name evidence="2" type="ORF">H310_04452</name>
</gene>
<dbReference type="OrthoDB" id="10260017at2759"/>
<dbReference type="AlphaFoldDB" id="A0A024UEM8"/>
<proteinExistence type="inferred from homology"/>
<sequence>MHAHFDLDAYLTRINLTVQELAASPTHSFAQLSLLVQHHRLAIPFENLAACRVFPVDPAHADVSIGERVSLHPARIFRKLVLDRRGGWCFEQNALLATALRALGYAVETICGRVIAPAVDSTKGKYLAKAMTHMLLLVTIDTNEQFLCDVGFGARGEPPIPIRVSPTSTKTTMASGESYEVGLANVVRHMHADTWTGDFYVDPSTAPDDFSATDRVLCYQKGPTHPVYPVYVFSPDARLAHVDYEMANWYSSTHPHNRFTQIPICTKRTVDGFVKLAGNEFKETRHGETVRTNTIDPDELLDLLKSTFGLVRST</sequence>
<accession>A0A024UEM8</accession>
<dbReference type="EMBL" id="KI913958">
    <property type="protein sequence ID" value="ETW04082.1"/>
    <property type="molecule type" value="Genomic_DNA"/>
</dbReference>
<dbReference type="EMBL" id="KI913958">
    <property type="protein sequence ID" value="ETW04083.1"/>
    <property type="molecule type" value="Genomic_DNA"/>
</dbReference>
<dbReference type="Gene3D" id="3.30.2140.20">
    <property type="match status" value="1"/>
</dbReference>
<dbReference type="InterPro" id="IPR053710">
    <property type="entry name" value="Arylamine_NAT_domain_sf"/>
</dbReference>
<dbReference type="InterPro" id="IPR001447">
    <property type="entry name" value="Arylamine_N-AcTrfase"/>
</dbReference>
<comment type="similarity">
    <text evidence="1">Belongs to the arylamine N-acetyltransferase family.</text>
</comment>
<dbReference type="Pfam" id="PF00797">
    <property type="entry name" value="Acetyltransf_2"/>
    <property type="match status" value="1"/>
</dbReference>
<evidence type="ECO:0000313" key="2">
    <source>
        <dbReference type="EMBL" id="ETW04083.1"/>
    </source>
</evidence>
<dbReference type="PANTHER" id="PTHR11786:SF0">
    <property type="entry name" value="ARYLAMINE N-ACETYLTRANSFERASE 4-RELATED"/>
    <property type="match status" value="1"/>
</dbReference>
<dbReference type="RefSeq" id="XP_008867038.1">
    <property type="nucleotide sequence ID" value="XM_008868816.1"/>
</dbReference>
<dbReference type="EMBL" id="KI913958">
    <property type="protein sequence ID" value="ETW04081.1"/>
    <property type="molecule type" value="Genomic_DNA"/>
</dbReference>
<protein>
    <submittedName>
        <fullName evidence="2">Uncharacterized protein</fullName>
    </submittedName>
</protein>
<evidence type="ECO:0000256" key="1">
    <source>
        <dbReference type="ARBA" id="ARBA00006547"/>
    </source>
</evidence>
<dbReference type="VEuPathDB" id="FungiDB:H310_04452"/>
<dbReference type="GO" id="GO:0016407">
    <property type="term" value="F:acetyltransferase activity"/>
    <property type="evidence" value="ECO:0007669"/>
    <property type="project" value="InterPro"/>
</dbReference>
<dbReference type="RefSeq" id="XP_008867037.1">
    <property type="nucleotide sequence ID" value="XM_008868815.1"/>
</dbReference>
<dbReference type="STRING" id="157072.A0A024UEM8"/>
<dbReference type="SUPFAM" id="SSF54001">
    <property type="entry name" value="Cysteine proteinases"/>
    <property type="match status" value="1"/>
</dbReference>